<dbReference type="Pfam" id="PF01390">
    <property type="entry name" value="SEA"/>
    <property type="match status" value="3"/>
</dbReference>
<keyword evidence="7" id="KW-0732">Signal</keyword>
<dbReference type="GO" id="GO:0033165">
    <property type="term" value="C:interphotoreceptor matrix"/>
    <property type="evidence" value="ECO:0007669"/>
    <property type="project" value="UniProtKB-SubCell"/>
</dbReference>
<keyword evidence="8" id="KW-0677">Repeat</keyword>
<reference evidence="13" key="3">
    <citation type="submission" date="2025-09" db="UniProtKB">
        <authorList>
            <consortium name="Ensembl"/>
        </authorList>
    </citation>
    <scope>IDENTIFICATION</scope>
</reference>
<dbReference type="EMBL" id="AYCK01004584">
    <property type="status" value="NOT_ANNOTATED_CDS"/>
    <property type="molecule type" value="Genomic_DNA"/>
</dbReference>
<keyword evidence="4" id="KW-0964">Secreted</keyword>
<feature type="region of interest" description="Disordered" evidence="11">
    <location>
        <begin position="1"/>
        <end position="84"/>
    </location>
</feature>
<accession>A0A096LSF4</accession>
<dbReference type="InterPro" id="IPR036364">
    <property type="entry name" value="SEA_dom_sf"/>
</dbReference>
<reference evidence="14" key="1">
    <citation type="submission" date="2013-10" db="EMBL/GenBank/DDBJ databases">
        <authorList>
            <person name="Schartl M."/>
            <person name="Warren W."/>
        </authorList>
    </citation>
    <scope>NUCLEOTIDE SEQUENCE [LARGE SCALE GENOMIC DNA]</scope>
    <source>
        <strain evidence="14">female</strain>
    </source>
</reference>
<keyword evidence="9" id="KW-0325">Glycoprotein</keyword>
<dbReference type="Ensembl" id="ENSPFOT00000029519.1">
    <property type="protein sequence ID" value="ENSPFOP00000022095.1"/>
    <property type="gene ID" value="ENSPFOG00000022092.1"/>
</dbReference>
<feature type="compositionally biased region" description="Polar residues" evidence="11">
    <location>
        <begin position="222"/>
        <end position="236"/>
    </location>
</feature>
<keyword evidence="5" id="KW-0272">Extracellular matrix</keyword>
<dbReference type="InterPro" id="IPR000082">
    <property type="entry name" value="SEA_dom"/>
</dbReference>
<evidence type="ECO:0000256" key="1">
    <source>
        <dbReference type="ARBA" id="ARBA00004437"/>
    </source>
</evidence>
<evidence type="ECO:0000313" key="13">
    <source>
        <dbReference type="Ensembl" id="ENSPFOP00000022095.1"/>
    </source>
</evidence>
<dbReference type="SUPFAM" id="SSF82671">
    <property type="entry name" value="SEA domain"/>
    <property type="match status" value="3"/>
</dbReference>
<evidence type="ECO:0000256" key="7">
    <source>
        <dbReference type="ARBA" id="ARBA00022729"/>
    </source>
</evidence>
<dbReference type="PROSITE" id="PS50024">
    <property type="entry name" value="SEA"/>
    <property type="match status" value="3"/>
</dbReference>
<protein>
    <recommendedName>
        <fullName evidence="12">SEA domain-containing protein</fullName>
    </recommendedName>
</protein>
<dbReference type="GeneTree" id="ENSGT00740000115955"/>
<dbReference type="SMART" id="SM00200">
    <property type="entry name" value="SEA"/>
    <property type="match status" value="3"/>
</dbReference>
<keyword evidence="6" id="KW-0358">Heparin-binding</keyword>
<keyword evidence="10" id="KW-0966">Cell projection</keyword>
<dbReference type="PANTHER" id="PTHR12199">
    <property type="entry name" value="INTERPHOTORECEPTOR MATRIX PROTEOGLYCAN"/>
    <property type="match status" value="1"/>
</dbReference>
<evidence type="ECO:0000256" key="2">
    <source>
        <dbReference type="ARBA" id="ARBA00004504"/>
    </source>
</evidence>
<feature type="domain" description="SEA" evidence="12">
    <location>
        <begin position="449"/>
        <end position="560"/>
    </location>
</feature>
<sequence length="585" mass="61397">MSSTVNITLPMPTSLPVTSQQTGTTSPTVSETPPSTLSPVSQTSVLPTATSPPTTPSTKPTTTTATTTPATTTTTTPAPPPRPKVKLEFKVQQEFKQELTNKESKEFKDLAKNVTSALDGVYSNRFGPIFNRTVIKEFRQGSIVVDSELVFNNETALPNTSDVVETLRNASASPGFNFTVNATSIAAEVVVPTQPPPVPTTATTTPTTANMTSATANATTPVTDATQPPTNATSPVTHDPSPPTTLTTVTPATTPVPADSKLEMTFTLEEPFNSTLETPGSPAFVSLSTTLTTRLNGIYRRRFGFLFLRVLIRAFRQGSIIVDSDVIFANASSVPEPQTVAETLVNESASLNFTLNATSVVVTRVSATTISPTVNSTANATSPVTNATSPVTNATSPVTNATSPVTNATSPVTNATSPVTNATLTTVTPAVTTTAPTTTTTAAPTNPPSATEGFLFMRFGLNMIFQTELADVTSTAFLQLASTVVKEINRICLGLFTGFSRSRVNSFRNGSVIANMTLVFRSTSVLPNLNIALSALEKELLNSNILNYINGSLVLASGGPPLPTMGSLTFFSLIMVAVAQMLINS</sequence>
<dbReference type="EMBL" id="AYCK01004585">
    <property type="status" value="NOT_ANNOTATED_CDS"/>
    <property type="molecule type" value="Genomic_DNA"/>
</dbReference>
<organism evidence="13 14">
    <name type="scientific">Poecilia formosa</name>
    <name type="common">Amazon molly</name>
    <name type="synonym">Limia formosa</name>
    <dbReference type="NCBI Taxonomy" id="48698"/>
    <lineage>
        <taxon>Eukaryota</taxon>
        <taxon>Metazoa</taxon>
        <taxon>Chordata</taxon>
        <taxon>Craniata</taxon>
        <taxon>Vertebrata</taxon>
        <taxon>Euteleostomi</taxon>
        <taxon>Actinopterygii</taxon>
        <taxon>Neopterygii</taxon>
        <taxon>Teleostei</taxon>
        <taxon>Neoteleostei</taxon>
        <taxon>Acanthomorphata</taxon>
        <taxon>Ovalentaria</taxon>
        <taxon>Atherinomorphae</taxon>
        <taxon>Cyprinodontiformes</taxon>
        <taxon>Poeciliidae</taxon>
        <taxon>Poeciliinae</taxon>
        <taxon>Poecilia</taxon>
    </lineage>
</organism>
<reference evidence="13" key="2">
    <citation type="submission" date="2025-08" db="UniProtKB">
        <authorList>
            <consortium name="Ensembl"/>
        </authorList>
    </citation>
    <scope>IDENTIFICATION</scope>
</reference>
<evidence type="ECO:0000256" key="4">
    <source>
        <dbReference type="ARBA" id="ARBA00022525"/>
    </source>
</evidence>
<dbReference type="AlphaFoldDB" id="A0A096LSF4"/>
<dbReference type="OMA" id="MASNWGS"/>
<evidence type="ECO:0000256" key="8">
    <source>
        <dbReference type="ARBA" id="ARBA00022737"/>
    </source>
</evidence>
<comment type="subcellular location">
    <subcellularLocation>
        <location evidence="2">Cell projection</location>
        <location evidence="2">Cilium</location>
        <location evidence="2">Photoreceptor outer segment</location>
    </subcellularLocation>
    <subcellularLocation>
        <location evidence="1">Photoreceptor inner segment</location>
    </subcellularLocation>
    <subcellularLocation>
        <location evidence="3">Secreted</location>
        <location evidence="3">Extracellular space</location>
        <location evidence="3">Extracellular matrix</location>
        <location evidence="3">Interphotoreceptor matrix</location>
    </subcellularLocation>
</comment>
<evidence type="ECO:0000256" key="6">
    <source>
        <dbReference type="ARBA" id="ARBA00022674"/>
    </source>
</evidence>
<proteinExistence type="predicted"/>
<dbReference type="GO" id="GO:0001750">
    <property type="term" value="C:photoreceptor outer segment"/>
    <property type="evidence" value="ECO:0007669"/>
    <property type="project" value="UniProtKB-SubCell"/>
</dbReference>
<dbReference type="Gene3D" id="3.30.70.960">
    <property type="entry name" value="SEA domain"/>
    <property type="match status" value="2"/>
</dbReference>
<dbReference type="STRING" id="48698.ENSPFOP00000022095"/>
<dbReference type="InterPro" id="IPR039861">
    <property type="entry name" value="IMPG"/>
</dbReference>
<evidence type="ECO:0000256" key="9">
    <source>
        <dbReference type="ARBA" id="ARBA00023180"/>
    </source>
</evidence>
<dbReference type="eggNOG" id="ENOG502S9SA">
    <property type="taxonomic scope" value="Eukaryota"/>
</dbReference>
<evidence type="ECO:0000256" key="11">
    <source>
        <dbReference type="SAM" id="MobiDB-lite"/>
    </source>
</evidence>
<feature type="region of interest" description="Disordered" evidence="11">
    <location>
        <begin position="377"/>
        <end position="417"/>
    </location>
</feature>
<name>A0A096LSF4_POEFO</name>
<feature type="domain" description="SEA" evidence="12">
    <location>
        <begin position="258"/>
        <end position="367"/>
    </location>
</feature>
<feature type="domain" description="SEA" evidence="12">
    <location>
        <begin position="81"/>
        <end position="195"/>
    </location>
</feature>
<feature type="region of interest" description="Disordered" evidence="11">
    <location>
        <begin position="218"/>
        <end position="257"/>
    </location>
</feature>
<dbReference type="GO" id="GO:0001917">
    <property type="term" value="C:photoreceptor inner segment"/>
    <property type="evidence" value="ECO:0007669"/>
    <property type="project" value="UniProtKB-SubCell"/>
</dbReference>
<evidence type="ECO:0000259" key="12">
    <source>
        <dbReference type="PROSITE" id="PS50024"/>
    </source>
</evidence>
<feature type="compositionally biased region" description="Polar residues" evidence="11">
    <location>
        <begin position="377"/>
        <end position="414"/>
    </location>
</feature>
<evidence type="ECO:0000256" key="3">
    <source>
        <dbReference type="ARBA" id="ARBA00004593"/>
    </source>
</evidence>
<evidence type="ECO:0000256" key="5">
    <source>
        <dbReference type="ARBA" id="ARBA00022530"/>
    </source>
</evidence>
<dbReference type="PANTHER" id="PTHR12199:SF5">
    <property type="entry name" value="MUCIN-2-LIKE ISOFORM X1"/>
    <property type="match status" value="1"/>
</dbReference>
<feature type="compositionally biased region" description="Low complexity" evidence="11">
    <location>
        <begin position="244"/>
        <end position="257"/>
    </location>
</feature>
<evidence type="ECO:0000313" key="14">
    <source>
        <dbReference type="Proteomes" id="UP000028760"/>
    </source>
</evidence>
<dbReference type="Proteomes" id="UP000028760">
    <property type="component" value="Unassembled WGS sequence"/>
</dbReference>
<dbReference type="GO" id="GO:0007601">
    <property type="term" value="P:visual perception"/>
    <property type="evidence" value="ECO:0007669"/>
    <property type="project" value="InterPro"/>
</dbReference>
<feature type="compositionally biased region" description="Low complexity" evidence="11">
    <location>
        <begin position="24"/>
        <end position="76"/>
    </location>
</feature>
<keyword evidence="14" id="KW-1185">Reference proteome</keyword>
<evidence type="ECO:0000256" key="10">
    <source>
        <dbReference type="ARBA" id="ARBA00023273"/>
    </source>
</evidence>
<dbReference type="EMBL" id="AYCK01004583">
    <property type="status" value="NOT_ANNOTATED_CDS"/>
    <property type="molecule type" value="Genomic_DNA"/>
</dbReference>
<dbReference type="GO" id="GO:0008201">
    <property type="term" value="F:heparin binding"/>
    <property type="evidence" value="ECO:0007669"/>
    <property type="project" value="UniProtKB-KW"/>
</dbReference>